<protein>
    <recommendedName>
        <fullName evidence="4">Zn(2)-C6 fungal-type domain-containing protein</fullName>
    </recommendedName>
</protein>
<evidence type="ECO:0000256" key="1">
    <source>
        <dbReference type="SAM" id="MobiDB-lite"/>
    </source>
</evidence>
<evidence type="ECO:0000313" key="3">
    <source>
        <dbReference type="Proteomes" id="UP001175226"/>
    </source>
</evidence>
<feature type="region of interest" description="Disordered" evidence="1">
    <location>
        <begin position="178"/>
        <end position="215"/>
    </location>
</feature>
<sequence>MSSSNEYHLSMTPKLYESALTPPDLTTEEYKALTAERAIEEERYDEAVSKHEGWKAMKAKEAWAEALQLKEAAQAAKLEVLRQQELQKEKEQLRLEAEERQRKLELEEAMAKKEQEEAAANKKQDDLDREKERQDEENENLLVAAGEEGDSESDPTDPKTAVMAELRKRCRIAEGKKKAGSASLVESGEEGGNASAGPSAPKRLKTEPEPTAQDKVFTGSGHCGKCRTDKAICFIRGGVRTCQRCRVKKARCTFNKGGEDSGTVESPNIFELLQDISSRLTCLEDKVDAIVGHVEDLVDDYDVDNEVKYPEDFIPKSIKAEFEVSRLELRKAGDIYCEVLREVAKHRLDRDMALIKAEGLTALSSDLLLGMDDLYEILNKSFWIGSVGAAGLRDKMLARNKFLQARQDFYNVRRHRVEWQLWKRLLKDQEGYRVEDSDEPLDLEEEIRNDMIPGAESVSIPELDALIKMPMPELDPEEEAEKECHRQATARLRVERREKGEVVESEVEMYEDLEPVLVQGVEKEKGVEMAGPSGAGAA</sequence>
<keyword evidence="3" id="KW-1185">Reference proteome</keyword>
<name>A0AA39MFP3_9AGAR</name>
<feature type="compositionally biased region" description="Basic and acidic residues" evidence="1">
    <location>
        <begin position="106"/>
        <end position="134"/>
    </location>
</feature>
<feature type="region of interest" description="Disordered" evidence="1">
    <location>
        <begin position="106"/>
        <end position="159"/>
    </location>
</feature>
<comment type="caution">
    <text evidence="2">The sequence shown here is derived from an EMBL/GenBank/DDBJ whole genome shotgun (WGS) entry which is preliminary data.</text>
</comment>
<evidence type="ECO:0008006" key="4">
    <source>
        <dbReference type="Google" id="ProtNLM"/>
    </source>
</evidence>
<dbReference type="Proteomes" id="UP001175226">
    <property type="component" value="Unassembled WGS sequence"/>
</dbReference>
<reference evidence="2" key="1">
    <citation type="submission" date="2023-06" db="EMBL/GenBank/DDBJ databases">
        <authorList>
            <consortium name="Lawrence Berkeley National Laboratory"/>
            <person name="Ahrendt S."/>
            <person name="Sahu N."/>
            <person name="Indic B."/>
            <person name="Wong-Bajracharya J."/>
            <person name="Merenyi Z."/>
            <person name="Ke H.-M."/>
            <person name="Monk M."/>
            <person name="Kocsube S."/>
            <person name="Drula E."/>
            <person name="Lipzen A."/>
            <person name="Balint B."/>
            <person name="Henrissat B."/>
            <person name="Andreopoulos B."/>
            <person name="Martin F.M."/>
            <person name="Harder C.B."/>
            <person name="Rigling D."/>
            <person name="Ford K.L."/>
            <person name="Foster G.D."/>
            <person name="Pangilinan J."/>
            <person name="Papanicolaou A."/>
            <person name="Barry K."/>
            <person name="LaButti K."/>
            <person name="Viragh M."/>
            <person name="Koriabine M."/>
            <person name="Yan M."/>
            <person name="Riley R."/>
            <person name="Champramary S."/>
            <person name="Plett K.L."/>
            <person name="Tsai I.J."/>
            <person name="Slot J."/>
            <person name="Sipos G."/>
            <person name="Plett J."/>
            <person name="Nagy L.G."/>
            <person name="Grigoriev I.V."/>
        </authorList>
    </citation>
    <scope>NUCLEOTIDE SEQUENCE</scope>
    <source>
        <strain evidence="2">FPL87.14</strain>
    </source>
</reference>
<feature type="compositionally biased region" description="Low complexity" evidence="1">
    <location>
        <begin position="192"/>
        <end position="201"/>
    </location>
</feature>
<gene>
    <name evidence="2" type="ORF">EV421DRAFT_1924530</name>
</gene>
<dbReference type="EMBL" id="JAUEPT010000100">
    <property type="protein sequence ID" value="KAK0432108.1"/>
    <property type="molecule type" value="Genomic_DNA"/>
</dbReference>
<proteinExistence type="predicted"/>
<evidence type="ECO:0000313" key="2">
    <source>
        <dbReference type="EMBL" id="KAK0432108.1"/>
    </source>
</evidence>
<accession>A0AA39MFP3</accession>
<organism evidence="2 3">
    <name type="scientific">Armillaria borealis</name>
    <dbReference type="NCBI Taxonomy" id="47425"/>
    <lineage>
        <taxon>Eukaryota</taxon>
        <taxon>Fungi</taxon>
        <taxon>Dikarya</taxon>
        <taxon>Basidiomycota</taxon>
        <taxon>Agaricomycotina</taxon>
        <taxon>Agaricomycetes</taxon>
        <taxon>Agaricomycetidae</taxon>
        <taxon>Agaricales</taxon>
        <taxon>Marasmiineae</taxon>
        <taxon>Physalacriaceae</taxon>
        <taxon>Armillaria</taxon>
    </lineage>
</organism>
<feature type="region of interest" description="Disordered" evidence="1">
    <location>
        <begin position="1"/>
        <end position="22"/>
    </location>
</feature>
<dbReference type="AlphaFoldDB" id="A0AA39MFP3"/>